<name>A0ABR9WMS9_9FLAO</name>
<evidence type="ECO:0000256" key="1">
    <source>
        <dbReference type="ARBA" id="ARBA00004167"/>
    </source>
</evidence>
<evidence type="ECO:0000256" key="2">
    <source>
        <dbReference type="ARBA" id="ARBA00008854"/>
    </source>
</evidence>
<protein>
    <submittedName>
        <fullName evidence="6">LemA family protein</fullName>
    </submittedName>
</protein>
<evidence type="ECO:0000313" key="6">
    <source>
        <dbReference type="EMBL" id="MBE9575225.1"/>
    </source>
</evidence>
<dbReference type="RefSeq" id="WP_194094426.1">
    <property type="nucleotide sequence ID" value="NZ_JADFTZ010000001.1"/>
</dbReference>
<dbReference type="Pfam" id="PF04011">
    <property type="entry name" value="LemA"/>
    <property type="match status" value="1"/>
</dbReference>
<comment type="subcellular location">
    <subcellularLocation>
        <location evidence="1">Membrane</location>
        <topology evidence="1">Single-pass membrane protein</topology>
    </subcellularLocation>
</comment>
<dbReference type="PANTHER" id="PTHR34478:SF2">
    <property type="entry name" value="MEMBRANE PROTEIN"/>
    <property type="match status" value="1"/>
</dbReference>
<evidence type="ECO:0000256" key="5">
    <source>
        <dbReference type="ARBA" id="ARBA00023136"/>
    </source>
</evidence>
<reference evidence="6 7" key="1">
    <citation type="submission" date="2020-10" db="EMBL/GenBank/DDBJ databases">
        <title>The genome sequence of Flavobacterium aquaticum 1Y8A.</title>
        <authorList>
            <person name="Liu Y."/>
        </authorList>
    </citation>
    <scope>NUCLEOTIDE SEQUENCE [LARGE SCALE GENOMIC DNA]</scope>
    <source>
        <strain evidence="6 7">1Y8A</strain>
    </source>
</reference>
<dbReference type="PANTHER" id="PTHR34478">
    <property type="entry name" value="PROTEIN LEMA"/>
    <property type="match status" value="1"/>
</dbReference>
<evidence type="ECO:0000256" key="3">
    <source>
        <dbReference type="ARBA" id="ARBA00022692"/>
    </source>
</evidence>
<comment type="caution">
    <text evidence="6">The sequence shown here is derived from an EMBL/GenBank/DDBJ whole genome shotgun (WGS) entry which is preliminary data.</text>
</comment>
<sequence>MRKFLPFIIGGGLLLVLVFWYVSVKNGAVTVDQAVKKEWGNVETSYQRRNDLIGNLVKTVKGAADFEKSTLEAVISARAKATSVTVDPTNITPEQFEQFNQAQSGVSSALSRLLVTVEKYPELRANENFRMLQNELTSTENQILTARTRFNEAVEKYNNYVLKIPRSFILSDYKEKALFKAVAGAEKPVDVEFDFNNEKK</sequence>
<dbReference type="Proteomes" id="UP000656274">
    <property type="component" value="Unassembled WGS sequence"/>
</dbReference>
<dbReference type="InterPro" id="IPR007156">
    <property type="entry name" value="MamQ_LemA"/>
</dbReference>
<evidence type="ECO:0000313" key="7">
    <source>
        <dbReference type="Proteomes" id="UP000656274"/>
    </source>
</evidence>
<keyword evidence="3" id="KW-0812">Transmembrane</keyword>
<organism evidence="6 7">
    <name type="scientific">Flavobacterium proteolyticum</name>
    <dbReference type="NCBI Taxonomy" id="2911683"/>
    <lineage>
        <taxon>Bacteria</taxon>
        <taxon>Pseudomonadati</taxon>
        <taxon>Bacteroidota</taxon>
        <taxon>Flavobacteriia</taxon>
        <taxon>Flavobacteriales</taxon>
        <taxon>Flavobacteriaceae</taxon>
        <taxon>Flavobacterium</taxon>
    </lineage>
</organism>
<dbReference type="SUPFAM" id="SSF140478">
    <property type="entry name" value="LemA-like"/>
    <property type="match status" value="1"/>
</dbReference>
<comment type="similarity">
    <text evidence="2">Belongs to the LemA family.</text>
</comment>
<gene>
    <name evidence="6" type="ORF">IM755_00750</name>
</gene>
<accession>A0ABR9WMS9</accession>
<proteinExistence type="inferred from homology"/>
<keyword evidence="4" id="KW-1133">Transmembrane helix</keyword>
<dbReference type="InterPro" id="IPR023353">
    <property type="entry name" value="LemA-like_dom_sf"/>
</dbReference>
<dbReference type="Gene3D" id="1.20.1440.20">
    <property type="entry name" value="LemA-like domain"/>
    <property type="match status" value="1"/>
</dbReference>
<keyword evidence="5" id="KW-0472">Membrane</keyword>
<evidence type="ECO:0000256" key="4">
    <source>
        <dbReference type="ARBA" id="ARBA00022989"/>
    </source>
</evidence>
<keyword evidence="7" id="KW-1185">Reference proteome</keyword>
<dbReference type="EMBL" id="JADFTZ010000001">
    <property type="protein sequence ID" value="MBE9575225.1"/>
    <property type="molecule type" value="Genomic_DNA"/>
</dbReference>